<dbReference type="EMBL" id="JBHSAP010000004">
    <property type="protein sequence ID" value="MFC4075573.1"/>
    <property type="molecule type" value="Genomic_DNA"/>
</dbReference>
<keyword evidence="1" id="KW-1133">Transmembrane helix</keyword>
<name>A0ABV8JB32_9BACL</name>
<gene>
    <name evidence="2" type="ORF">ACFOUO_01970</name>
</gene>
<proteinExistence type="predicted"/>
<sequence length="49" mass="5656">MNKTGIAGEKMIKSVTQWLLLVYVPVIALLKALLYYIHRSRVGNPRDRE</sequence>
<keyword evidence="1" id="KW-0472">Membrane</keyword>
<dbReference type="Proteomes" id="UP001595843">
    <property type="component" value="Unassembled WGS sequence"/>
</dbReference>
<comment type="caution">
    <text evidence="2">The sequence shown here is derived from an EMBL/GenBank/DDBJ whole genome shotgun (WGS) entry which is preliminary data.</text>
</comment>
<evidence type="ECO:0000313" key="3">
    <source>
        <dbReference type="Proteomes" id="UP001595843"/>
    </source>
</evidence>
<feature type="transmembrane region" description="Helical" evidence="1">
    <location>
        <begin position="18"/>
        <end position="37"/>
    </location>
</feature>
<reference evidence="3" key="1">
    <citation type="journal article" date="2019" name="Int. J. Syst. Evol. Microbiol.">
        <title>The Global Catalogue of Microorganisms (GCM) 10K type strain sequencing project: providing services to taxonomists for standard genome sequencing and annotation.</title>
        <authorList>
            <consortium name="The Broad Institute Genomics Platform"/>
            <consortium name="The Broad Institute Genome Sequencing Center for Infectious Disease"/>
            <person name="Wu L."/>
            <person name="Ma J."/>
        </authorList>
    </citation>
    <scope>NUCLEOTIDE SEQUENCE [LARGE SCALE GENOMIC DNA]</scope>
    <source>
        <strain evidence="3">IBRC-M 10813</strain>
    </source>
</reference>
<evidence type="ECO:0000313" key="2">
    <source>
        <dbReference type="EMBL" id="MFC4075573.1"/>
    </source>
</evidence>
<accession>A0ABV8JB32</accession>
<dbReference type="RefSeq" id="WP_380701609.1">
    <property type="nucleotide sequence ID" value="NZ_JBHSAP010000004.1"/>
</dbReference>
<evidence type="ECO:0000256" key="1">
    <source>
        <dbReference type="SAM" id="Phobius"/>
    </source>
</evidence>
<keyword evidence="3" id="KW-1185">Reference proteome</keyword>
<organism evidence="2 3">
    <name type="scientific">Salinithrix halophila</name>
    <dbReference type="NCBI Taxonomy" id="1485204"/>
    <lineage>
        <taxon>Bacteria</taxon>
        <taxon>Bacillati</taxon>
        <taxon>Bacillota</taxon>
        <taxon>Bacilli</taxon>
        <taxon>Bacillales</taxon>
        <taxon>Thermoactinomycetaceae</taxon>
        <taxon>Salinithrix</taxon>
    </lineage>
</organism>
<keyword evidence="1" id="KW-0812">Transmembrane</keyword>
<protein>
    <submittedName>
        <fullName evidence="2">Uncharacterized protein</fullName>
    </submittedName>
</protein>